<evidence type="ECO:0000256" key="1">
    <source>
        <dbReference type="SAM" id="SignalP"/>
    </source>
</evidence>
<feature type="chain" id="PRO_5019322236" description="FecR protein domain-containing protein" evidence="1">
    <location>
        <begin position="22"/>
        <end position="421"/>
    </location>
</feature>
<dbReference type="Pfam" id="PF08334">
    <property type="entry name" value="T2SSG"/>
    <property type="match status" value="1"/>
</dbReference>
<dbReference type="SUPFAM" id="SSF54523">
    <property type="entry name" value="Pili subunits"/>
    <property type="match status" value="1"/>
</dbReference>
<dbReference type="AlphaFoldDB" id="A0A419F0J0"/>
<organism evidence="4 5">
    <name type="scientific">Candidatus Abyssobacteria bacterium SURF_17</name>
    <dbReference type="NCBI Taxonomy" id="2093361"/>
    <lineage>
        <taxon>Bacteria</taxon>
        <taxon>Pseudomonadati</taxon>
        <taxon>Candidatus Hydrogenedentota</taxon>
        <taxon>Candidatus Abyssobacteria</taxon>
    </lineage>
</organism>
<feature type="domain" description="FecR protein" evidence="2">
    <location>
        <begin position="115"/>
        <end position="218"/>
    </location>
</feature>
<protein>
    <recommendedName>
        <fullName evidence="6">FecR protein domain-containing protein</fullName>
    </recommendedName>
</protein>
<proteinExistence type="predicted"/>
<dbReference type="InterPro" id="IPR006860">
    <property type="entry name" value="FecR"/>
</dbReference>
<evidence type="ECO:0000259" key="2">
    <source>
        <dbReference type="Pfam" id="PF04773"/>
    </source>
</evidence>
<accession>A0A419F0J0</accession>
<name>A0A419F0J0_9BACT</name>
<evidence type="ECO:0000313" key="4">
    <source>
        <dbReference type="EMBL" id="RJP71232.1"/>
    </source>
</evidence>
<dbReference type="InterPro" id="IPR013545">
    <property type="entry name" value="T2SS_protein-GspG_C"/>
</dbReference>
<dbReference type="Gene3D" id="2.60.120.1440">
    <property type="match status" value="1"/>
</dbReference>
<dbReference type="EMBL" id="QZKI01000061">
    <property type="protein sequence ID" value="RJP71232.1"/>
    <property type="molecule type" value="Genomic_DNA"/>
</dbReference>
<sequence>MMNRLLMGIAAATCATLVLLAGGGDRVFGAAIETPKGKRIPGQIVEEGDKTYKIGTELPGGGRIIFNVDKEKVDPHGTVPGKGRIEDIKGKAQIKKAGMPSFRAAYKYMTVGPGDEIRTEPGSEVVLTLETTAVNGVGENTQYTLSSFEVDPDTKAAEVKIALPEGKLWSEVGKLKTKDSTFEVETPTAVTGVRGTVFLVEVAKETADTNVSVLSGQVAVGSKDVAVPEVVLSKKEALVVKRGEEPKKFGASELLQYIVKIVEDWTKQSDYFQSVTALSGIGQVEEIEIQPGLPEAQRQLVYDAIQAGWEKASEDFFQLDKGLKLFYLDFARFPTVQEGGLRTLVESTKTPEWNGPYVEAKFLNDHYGVPYGYSVLRDVHGNEYAEITTFGYDKAPGTKDDRRKIVREEDARRWQDNKSYR</sequence>
<keyword evidence="1" id="KW-0732">Signal</keyword>
<dbReference type="Pfam" id="PF04773">
    <property type="entry name" value="FecR"/>
    <property type="match status" value="1"/>
</dbReference>
<feature type="domain" description="Type II secretion system protein GspG C-terminal" evidence="3">
    <location>
        <begin position="306"/>
        <end position="406"/>
    </location>
</feature>
<gene>
    <name evidence="4" type="ORF">C4532_07925</name>
</gene>
<comment type="caution">
    <text evidence="4">The sequence shown here is derived from an EMBL/GenBank/DDBJ whole genome shotgun (WGS) entry which is preliminary data.</text>
</comment>
<dbReference type="PANTHER" id="PTHR38731:SF1">
    <property type="entry name" value="FECR PROTEIN DOMAIN-CONTAINING PROTEIN"/>
    <property type="match status" value="1"/>
</dbReference>
<feature type="signal peptide" evidence="1">
    <location>
        <begin position="1"/>
        <end position="21"/>
    </location>
</feature>
<reference evidence="4 5" key="1">
    <citation type="journal article" date="2017" name="ISME J.">
        <title>Energy and carbon metabolisms in a deep terrestrial subsurface fluid microbial community.</title>
        <authorList>
            <person name="Momper L."/>
            <person name="Jungbluth S.P."/>
            <person name="Lee M.D."/>
            <person name="Amend J.P."/>
        </authorList>
    </citation>
    <scope>NUCLEOTIDE SEQUENCE [LARGE SCALE GENOMIC DNA]</scope>
    <source>
        <strain evidence="4">SURF_17</strain>
    </source>
</reference>
<evidence type="ECO:0000259" key="3">
    <source>
        <dbReference type="Pfam" id="PF08334"/>
    </source>
</evidence>
<evidence type="ECO:0008006" key="6">
    <source>
        <dbReference type="Google" id="ProtNLM"/>
    </source>
</evidence>
<evidence type="ECO:0000313" key="5">
    <source>
        <dbReference type="Proteomes" id="UP000285961"/>
    </source>
</evidence>
<dbReference type="Proteomes" id="UP000285961">
    <property type="component" value="Unassembled WGS sequence"/>
</dbReference>
<dbReference type="InterPro" id="IPR045584">
    <property type="entry name" value="Pilin-like"/>
</dbReference>
<dbReference type="Gene3D" id="3.30.700.10">
    <property type="entry name" value="Glycoprotein, Type 4 Pilin"/>
    <property type="match status" value="1"/>
</dbReference>
<dbReference type="PANTHER" id="PTHR38731">
    <property type="entry name" value="LIPL45-RELATED LIPOPROTEIN-RELATED"/>
    <property type="match status" value="1"/>
</dbReference>